<reference evidence="2 3" key="2">
    <citation type="submission" date="2023-11" db="UniProtKB">
        <authorList>
            <consortium name="WormBaseParasite"/>
        </authorList>
    </citation>
    <scope>IDENTIFICATION</scope>
</reference>
<evidence type="ECO:0008006" key="4">
    <source>
        <dbReference type="Google" id="ProtNLM"/>
    </source>
</evidence>
<organism evidence="1 2">
    <name type="scientific">Trichobilharzia regenti</name>
    <name type="common">Nasal bird schistosome</name>
    <dbReference type="NCBI Taxonomy" id="157069"/>
    <lineage>
        <taxon>Eukaryota</taxon>
        <taxon>Metazoa</taxon>
        <taxon>Spiralia</taxon>
        <taxon>Lophotrochozoa</taxon>
        <taxon>Platyhelminthes</taxon>
        <taxon>Trematoda</taxon>
        <taxon>Digenea</taxon>
        <taxon>Strigeidida</taxon>
        <taxon>Schistosomatoidea</taxon>
        <taxon>Schistosomatidae</taxon>
        <taxon>Trichobilharzia</taxon>
    </lineage>
</organism>
<keyword evidence="1" id="KW-1185">Reference proteome</keyword>
<dbReference type="Proteomes" id="UP000050795">
    <property type="component" value="Unassembled WGS sequence"/>
</dbReference>
<proteinExistence type="predicted"/>
<sequence length="147" mass="16798">MVNRRLRTSLARAYPAAKLVPVHRTTCSLVQSKVDRYPSHVNSNCVYKFTCICGSSYIGRTERRAHLRFSEHVPKSLRLKGTNSYSSAITRHLLDTGHEVEIEKSFKIINRQRSSILLKFAEAISIKRLKPDLCVQKESVISLSLPW</sequence>
<accession>A0AA85J1U0</accession>
<evidence type="ECO:0000313" key="1">
    <source>
        <dbReference type="Proteomes" id="UP000050795"/>
    </source>
</evidence>
<reference evidence="1" key="1">
    <citation type="submission" date="2022-06" db="EMBL/GenBank/DDBJ databases">
        <authorList>
            <person name="Berger JAMES D."/>
            <person name="Berger JAMES D."/>
        </authorList>
    </citation>
    <scope>NUCLEOTIDE SEQUENCE [LARGE SCALE GENOMIC DNA]</scope>
</reference>
<dbReference type="WBParaSite" id="TREG1_3570.1">
    <property type="protein sequence ID" value="TREG1_3570.1"/>
    <property type="gene ID" value="TREG1_3570"/>
</dbReference>
<dbReference type="AlphaFoldDB" id="A0AA85J1U0"/>
<dbReference type="WBParaSite" id="TREG1_135720.1">
    <property type="protein sequence ID" value="TREG1_135720.1"/>
    <property type="gene ID" value="TREG1_135720"/>
</dbReference>
<protein>
    <recommendedName>
        <fullName evidence="4">GIY-YIG domain-containing protein</fullName>
    </recommendedName>
</protein>
<evidence type="ECO:0000313" key="2">
    <source>
        <dbReference type="WBParaSite" id="TREG1_135720.1"/>
    </source>
</evidence>
<evidence type="ECO:0000313" key="3">
    <source>
        <dbReference type="WBParaSite" id="TREG1_3570.1"/>
    </source>
</evidence>
<name>A0AA85J1U0_TRIRE</name>